<dbReference type="GeneID" id="93878864"/>
<dbReference type="AlphaFoldDB" id="A0A2P5Z1A9"/>
<accession>A0A2P5Z1A9</accession>
<reference evidence="1 2" key="1">
    <citation type="submission" date="2016-08" db="EMBL/GenBank/DDBJ databases">
        <authorList>
            <person name="Seilhamer J.J."/>
        </authorList>
    </citation>
    <scope>NUCLEOTIDE SEQUENCE [LARGE SCALE GENOMIC DNA]</scope>
    <source>
        <strain evidence="1 2">CFBP4641</strain>
    </source>
</reference>
<dbReference type="RefSeq" id="WP_010340584.1">
    <property type="nucleotide sequence ID" value="NZ_CP132343.1"/>
</dbReference>
<dbReference type="EMBL" id="MDEK01000014">
    <property type="protein sequence ID" value="PPU81220.1"/>
    <property type="molecule type" value="Genomic_DNA"/>
</dbReference>
<evidence type="ECO:0000313" key="2">
    <source>
        <dbReference type="Proteomes" id="UP000247346"/>
    </source>
</evidence>
<protein>
    <recommendedName>
        <fullName evidence="3">Conjugal transfer protein TraD</fullName>
    </recommendedName>
</protein>
<proteinExistence type="predicted"/>
<dbReference type="Proteomes" id="UP000247346">
    <property type="component" value="Unassembled WGS sequence"/>
</dbReference>
<evidence type="ECO:0008006" key="3">
    <source>
        <dbReference type="Google" id="ProtNLM"/>
    </source>
</evidence>
<dbReference type="OrthoDB" id="6009143at2"/>
<comment type="caution">
    <text evidence="1">The sequence shown here is derived from an EMBL/GenBank/DDBJ whole genome shotgun (WGS) entry which is preliminary data.</text>
</comment>
<name>A0A2P5Z1A9_9XANT</name>
<gene>
    <name evidence="1" type="ORF">XsacCFBP4641_15120</name>
</gene>
<organism evidence="1 2">
    <name type="scientific">Xanthomonas sacchari</name>
    <dbReference type="NCBI Taxonomy" id="56458"/>
    <lineage>
        <taxon>Bacteria</taxon>
        <taxon>Pseudomonadati</taxon>
        <taxon>Pseudomonadota</taxon>
        <taxon>Gammaproteobacteria</taxon>
        <taxon>Lysobacterales</taxon>
        <taxon>Lysobacteraceae</taxon>
        <taxon>Xanthomonas</taxon>
    </lineage>
</organism>
<sequence length="107" mass="12123">MSAIDHYQDRIARATERLAQLQARDLLARQKRDSKAKDLEKREQAKRRKRIAELVVLAGADKISGDELLGVLLNHMDTRSEPSVRQFAVERGKPLLLDVARGSRGLH</sequence>
<evidence type="ECO:0000313" key="1">
    <source>
        <dbReference type="EMBL" id="PPU81220.1"/>
    </source>
</evidence>